<comment type="similarity">
    <text evidence="1 3">Belongs to the short-chain dehydrogenases/reductases (SDR) family.</text>
</comment>
<evidence type="ECO:0000313" key="5">
    <source>
        <dbReference type="Proteomes" id="UP001500620"/>
    </source>
</evidence>
<dbReference type="Gene3D" id="3.40.50.720">
    <property type="entry name" value="NAD(P)-binding Rossmann-like Domain"/>
    <property type="match status" value="1"/>
</dbReference>
<name>A0ABP8DQ33_9ACTN</name>
<evidence type="ECO:0000256" key="2">
    <source>
        <dbReference type="ARBA" id="ARBA00023002"/>
    </source>
</evidence>
<dbReference type="EMBL" id="BAABAT010000044">
    <property type="protein sequence ID" value="GAA4261153.1"/>
    <property type="molecule type" value="Genomic_DNA"/>
</dbReference>
<dbReference type="PRINTS" id="PR00081">
    <property type="entry name" value="GDHRDH"/>
</dbReference>
<evidence type="ECO:0000256" key="1">
    <source>
        <dbReference type="ARBA" id="ARBA00006484"/>
    </source>
</evidence>
<dbReference type="PANTHER" id="PTHR44196:SF1">
    <property type="entry name" value="DEHYDROGENASE_REDUCTASE SDR FAMILY MEMBER 7B"/>
    <property type="match status" value="1"/>
</dbReference>
<sequence length="243" mass="25287">MSIVALVTGANRGIGRAFAEELLEQGAKVYAGSRDPAAVTTPGAIPVALDITDPAQVAAAAAACADVNLLVNNAGLFTNQRLVQAGDPDAARAEMEVNYFGTLAMTRAFAPVLAANGGGQIINVLSVAAIVPTAFMGGYSPAKAATLFLSGITRAELEPQGTKVTALIVGSVDTRMAEHVDGHKEDPRDIARAGLKAAAKGEWTADTDWMAVDARARLARDPVRYERGLGRLIHKAVLRTGRD</sequence>
<dbReference type="Proteomes" id="UP001500620">
    <property type="component" value="Unassembled WGS sequence"/>
</dbReference>
<dbReference type="NCBIfam" id="NF006118">
    <property type="entry name" value="PRK08264.1-4"/>
    <property type="match status" value="1"/>
</dbReference>
<gene>
    <name evidence="4" type="ORF">GCM10022255_092680</name>
</gene>
<dbReference type="RefSeq" id="WP_345138058.1">
    <property type="nucleotide sequence ID" value="NZ_BAABAT010000044.1"/>
</dbReference>
<accession>A0ABP8DQ33</accession>
<keyword evidence="2" id="KW-0560">Oxidoreductase</keyword>
<dbReference type="InterPro" id="IPR036291">
    <property type="entry name" value="NAD(P)-bd_dom_sf"/>
</dbReference>
<evidence type="ECO:0000313" key="4">
    <source>
        <dbReference type="EMBL" id="GAA4261153.1"/>
    </source>
</evidence>
<organism evidence="4 5">
    <name type="scientific">Dactylosporangium darangshiense</name>
    <dbReference type="NCBI Taxonomy" id="579108"/>
    <lineage>
        <taxon>Bacteria</taxon>
        <taxon>Bacillati</taxon>
        <taxon>Actinomycetota</taxon>
        <taxon>Actinomycetes</taxon>
        <taxon>Micromonosporales</taxon>
        <taxon>Micromonosporaceae</taxon>
        <taxon>Dactylosporangium</taxon>
    </lineage>
</organism>
<dbReference type="PANTHER" id="PTHR44196">
    <property type="entry name" value="DEHYDROGENASE/REDUCTASE SDR FAMILY MEMBER 7B"/>
    <property type="match status" value="1"/>
</dbReference>
<reference evidence="5" key="1">
    <citation type="journal article" date="2019" name="Int. J. Syst. Evol. Microbiol.">
        <title>The Global Catalogue of Microorganisms (GCM) 10K type strain sequencing project: providing services to taxonomists for standard genome sequencing and annotation.</title>
        <authorList>
            <consortium name="The Broad Institute Genomics Platform"/>
            <consortium name="The Broad Institute Genome Sequencing Center for Infectious Disease"/>
            <person name="Wu L."/>
            <person name="Ma J."/>
        </authorList>
    </citation>
    <scope>NUCLEOTIDE SEQUENCE [LARGE SCALE GENOMIC DNA]</scope>
    <source>
        <strain evidence="5">JCM 17441</strain>
    </source>
</reference>
<evidence type="ECO:0000256" key="3">
    <source>
        <dbReference type="RuleBase" id="RU000363"/>
    </source>
</evidence>
<dbReference type="Pfam" id="PF00106">
    <property type="entry name" value="adh_short"/>
    <property type="match status" value="1"/>
</dbReference>
<comment type="caution">
    <text evidence="4">The sequence shown here is derived from an EMBL/GenBank/DDBJ whole genome shotgun (WGS) entry which is preliminary data.</text>
</comment>
<dbReference type="PRINTS" id="PR00080">
    <property type="entry name" value="SDRFAMILY"/>
</dbReference>
<proteinExistence type="inferred from homology"/>
<protein>
    <submittedName>
        <fullName evidence="4">SDR family oxidoreductase</fullName>
    </submittedName>
</protein>
<dbReference type="InterPro" id="IPR002347">
    <property type="entry name" value="SDR_fam"/>
</dbReference>
<keyword evidence="5" id="KW-1185">Reference proteome</keyword>
<dbReference type="SUPFAM" id="SSF51735">
    <property type="entry name" value="NAD(P)-binding Rossmann-fold domains"/>
    <property type="match status" value="1"/>
</dbReference>